<evidence type="ECO:0000256" key="8">
    <source>
        <dbReference type="ARBA" id="ARBA00022927"/>
    </source>
</evidence>
<dbReference type="GO" id="GO:0031901">
    <property type="term" value="C:early endosome membrane"/>
    <property type="evidence" value="ECO:0007669"/>
    <property type="project" value="TreeGrafter"/>
</dbReference>
<dbReference type="GO" id="GO:0034499">
    <property type="term" value="P:late endosome to Golgi transport"/>
    <property type="evidence" value="ECO:0007669"/>
    <property type="project" value="TreeGrafter"/>
</dbReference>
<dbReference type="SMART" id="SM00312">
    <property type="entry name" value="PX"/>
    <property type="match status" value="1"/>
</dbReference>
<evidence type="ECO:0000313" key="14">
    <source>
        <dbReference type="EMBL" id="KAK5782001.1"/>
    </source>
</evidence>
<comment type="caution">
    <text evidence="14">The sequence shown here is derived from an EMBL/GenBank/DDBJ whole genome shotgun (WGS) entry which is preliminary data.</text>
</comment>
<proteinExistence type="inferred from homology"/>
<dbReference type="GO" id="GO:0032456">
    <property type="term" value="P:endocytic recycling"/>
    <property type="evidence" value="ECO:0007669"/>
    <property type="project" value="TreeGrafter"/>
</dbReference>
<evidence type="ECO:0000313" key="15">
    <source>
        <dbReference type="Proteomes" id="UP001306508"/>
    </source>
</evidence>
<evidence type="ECO:0000256" key="10">
    <source>
        <dbReference type="ARBA" id="ARBA00023121"/>
    </source>
</evidence>
<evidence type="ECO:0000256" key="7">
    <source>
        <dbReference type="ARBA" id="ARBA00022490"/>
    </source>
</evidence>
<protein>
    <recommendedName>
        <fullName evidence="5">Sorting nexin-3</fullName>
    </recommendedName>
</protein>
<dbReference type="GO" id="GO:0032266">
    <property type="term" value="F:phosphatidylinositol-3-phosphate binding"/>
    <property type="evidence" value="ECO:0007669"/>
    <property type="project" value="TreeGrafter"/>
</dbReference>
<evidence type="ECO:0000256" key="3">
    <source>
        <dbReference type="ARBA" id="ARBA00004496"/>
    </source>
</evidence>
<keyword evidence="10" id="KW-0446">Lipid-binding</keyword>
<dbReference type="Proteomes" id="UP001306508">
    <property type="component" value="Unassembled WGS sequence"/>
</dbReference>
<dbReference type="Gene3D" id="3.30.1520.10">
    <property type="entry name" value="Phox-like domain"/>
    <property type="match status" value="1"/>
</dbReference>
<organism evidence="14 15">
    <name type="scientific">Arxiozyma heterogenica</name>
    <dbReference type="NCBI Taxonomy" id="278026"/>
    <lineage>
        <taxon>Eukaryota</taxon>
        <taxon>Fungi</taxon>
        <taxon>Dikarya</taxon>
        <taxon>Ascomycota</taxon>
        <taxon>Saccharomycotina</taxon>
        <taxon>Saccharomycetes</taxon>
        <taxon>Saccharomycetales</taxon>
        <taxon>Saccharomycetaceae</taxon>
        <taxon>Arxiozyma</taxon>
    </lineage>
</organism>
<accession>A0AAN7W601</accession>
<gene>
    <name evidence="14" type="ORF">RI543_000487</name>
</gene>
<dbReference type="GO" id="GO:0015031">
    <property type="term" value="P:protein transport"/>
    <property type="evidence" value="ECO:0007669"/>
    <property type="project" value="UniProtKB-KW"/>
</dbReference>
<dbReference type="AlphaFoldDB" id="A0AAN7W601"/>
<dbReference type="GO" id="GO:0000139">
    <property type="term" value="C:Golgi membrane"/>
    <property type="evidence" value="ECO:0007669"/>
    <property type="project" value="UniProtKB-SubCell"/>
</dbReference>
<dbReference type="InterPro" id="IPR036871">
    <property type="entry name" value="PX_dom_sf"/>
</dbReference>
<name>A0AAN7W601_9SACH</name>
<dbReference type="PANTHER" id="PTHR45963">
    <property type="entry name" value="RE52028P"/>
    <property type="match status" value="1"/>
</dbReference>
<evidence type="ECO:0000256" key="4">
    <source>
        <dbReference type="ARBA" id="ARBA00010883"/>
    </source>
</evidence>
<evidence type="ECO:0000256" key="5">
    <source>
        <dbReference type="ARBA" id="ARBA00020436"/>
    </source>
</evidence>
<sequence>MKQFQSFSTIAKEALLDSPDLTARQKSNSNNHATVTNTITKPASTTLESDSAKELDPRLDNVITNYNETESFIEVDIINPKIHEPIPHNDASSNHTTFNRFTDYEIVTRTNLPQFPKRISHVRRGYSDFELFRHFLKKEIQLNERLNKIKLPHLPSKLIWQNRFDPSVIEQRQKDLEQWIRFVAGHPLIQTNCPTLIRFLQQENFTG</sequence>
<keyword evidence="8" id="KW-0653">Protein transport</keyword>
<keyword evidence="9" id="KW-0333">Golgi apparatus</keyword>
<comment type="subcellular location">
    <subcellularLocation>
        <location evidence="3">Cytoplasm</location>
    </subcellularLocation>
    <subcellularLocation>
        <location evidence="2">Golgi apparatus membrane</location>
        <topology evidence="2">Peripheral membrane protein</topology>
        <orientation evidence="2">Cytoplasmic side</orientation>
    </subcellularLocation>
    <subcellularLocation>
        <location evidence="1">Prevacuolar compartment membrane</location>
        <topology evidence="1">Peripheral membrane protein</topology>
        <orientation evidence="1">Cytoplasmic side</orientation>
    </subcellularLocation>
</comment>
<evidence type="ECO:0000256" key="11">
    <source>
        <dbReference type="ARBA" id="ARBA00023136"/>
    </source>
</evidence>
<comment type="similarity">
    <text evidence="4">Belongs to the sorting nexin family.</text>
</comment>
<evidence type="ECO:0000256" key="12">
    <source>
        <dbReference type="ARBA" id="ARBA00025533"/>
    </source>
</evidence>
<keyword evidence="11" id="KW-0472">Membrane</keyword>
<evidence type="ECO:0000256" key="6">
    <source>
        <dbReference type="ARBA" id="ARBA00022448"/>
    </source>
</evidence>
<keyword evidence="7" id="KW-0963">Cytoplasm</keyword>
<dbReference type="GO" id="GO:0030904">
    <property type="term" value="C:retromer complex"/>
    <property type="evidence" value="ECO:0007669"/>
    <property type="project" value="TreeGrafter"/>
</dbReference>
<evidence type="ECO:0000256" key="9">
    <source>
        <dbReference type="ARBA" id="ARBA00023034"/>
    </source>
</evidence>
<dbReference type="Pfam" id="PF00787">
    <property type="entry name" value="PX"/>
    <property type="match status" value="1"/>
</dbReference>
<evidence type="ECO:0000259" key="13">
    <source>
        <dbReference type="PROSITE" id="PS50195"/>
    </source>
</evidence>
<evidence type="ECO:0000256" key="2">
    <source>
        <dbReference type="ARBA" id="ARBA00004255"/>
    </source>
</evidence>
<keyword evidence="6" id="KW-0813">Transport</keyword>
<reference evidence="15" key="1">
    <citation type="submission" date="2023-07" db="EMBL/GenBank/DDBJ databases">
        <title>A draft genome of Kazachstania heterogenica Y-27499.</title>
        <authorList>
            <person name="Donic C."/>
            <person name="Kralova J.S."/>
            <person name="Fidel L."/>
            <person name="Ben-Dor S."/>
            <person name="Jung S."/>
        </authorList>
    </citation>
    <scope>NUCLEOTIDE SEQUENCE [LARGE SCALE GENOMIC DNA]</scope>
    <source>
        <strain evidence="15">Y27499</strain>
    </source>
</reference>
<dbReference type="InterPro" id="IPR001683">
    <property type="entry name" value="PX_dom"/>
</dbReference>
<evidence type="ECO:0000256" key="1">
    <source>
        <dbReference type="ARBA" id="ARBA00004179"/>
    </source>
</evidence>
<comment type="function">
    <text evidence="12">Required for retention of late Golgi membrane proteins. Component of the retrieval machinery that functions by direct interaction with the cytosolic tails of certain TGN membrane proteins during the sorting/budding process at the prevacuolar compartment. Binds phosphatidylinositol 3-phosphate (PtdIns(P3)).</text>
</comment>
<keyword evidence="15" id="KW-1185">Reference proteome</keyword>
<feature type="domain" description="PX" evidence="13">
    <location>
        <begin position="82"/>
        <end position="207"/>
    </location>
</feature>
<dbReference type="SUPFAM" id="SSF64268">
    <property type="entry name" value="PX domain"/>
    <property type="match status" value="1"/>
</dbReference>
<dbReference type="PROSITE" id="PS50195">
    <property type="entry name" value="PX"/>
    <property type="match status" value="1"/>
</dbReference>
<dbReference type="InterPro" id="IPR051074">
    <property type="entry name" value="Sorting_Nexin"/>
</dbReference>
<dbReference type="PANTHER" id="PTHR45963:SF2">
    <property type="entry name" value="RE52028P"/>
    <property type="match status" value="1"/>
</dbReference>
<dbReference type="EMBL" id="JAWIZZ010000022">
    <property type="protein sequence ID" value="KAK5782001.1"/>
    <property type="molecule type" value="Genomic_DNA"/>
</dbReference>